<accession>A0ABY8SPW6</accession>
<dbReference type="Gene3D" id="3.30.70.270">
    <property type="match status" value="1"/>
</dbReference>
<keyword evidence="5" id="KW-0548">Nucleotidyltransferase</keyword>
<organism evidence="5 6">
    <name type="scientific">Comamonas resistens</name>
    <dbReference type="NCBI Taxonomy" id="3046670"/>
    <lineage>
        <taxon>Bacteria</taxon>
        <taxon>Pseudomonadati</taxon>
        <taxon>Pseudomonadota</taxon>
        <taxon>Betaproteobacteria</taxon>
        <taxon>Burkholderiales</taxon>
        <taxon>Comamonadaceae</taxon>
        <taxon>Comamonas</taxon>
    </lineage>
</organism>
<feature type="transmembrane region" description="Helical" evidence="3">
    <location>
        <begin position="6"/>
        <end position="30"/>
    </location>
</feature>
<dbReference type="Pfam" id="PF00990">
    <property type="entry name" value="GGDEF"/>
    <property type="match status" value="1"/>
</dbReference>
<keyword evidence="5" id="KW-0808">Transferase</keyword>
<feature type="transmembrane region" description="Helical" evidence="3">
    <location>
        <begin position="95"/>
        <end position="115"/>
    </location>
</feature>
<keyword evidence="3" id="KW-1133">Transmembrane helix</keyword>
<evidence type="ECO:0000313" key="6">
    <source>
        <dbReference type="Proteomes" id="UP001240697"/>
    </source>
</evidence>
<feature type="transmembrane region" description="Helical" evidence="3">
    <location>
        <begin position="63"/>
        <end position="83"/>
    </location>
</feature>
<evidence type="ECO:0000259" key="4">
    <source>
        <dbReference type="PROSITE" id="PS50887"/>
    </source>
</evidence>
<dbReference type="PANTHER" id="PTHR45138:SF9">
    <property type="entry name" value="DIGUANYLATE CYCLASE DGCM-RELATED"/>
    <property type="match status" value="1"/>
</dbReference>
<dbReference type="InterPro" id="IPR050469">
    <property type="entry name" value="Diguanylate_Cyclase"/>
</dbReference>
<dbReference type="PROSITE" id="PS50887">
    <property type="entry name" value="GGDEF"/>
    <property type="match status" value="1"/>
</dbReference>
<evidence type="ECO:0000313" key="5">
    <source>
        <dbReference type="EMBL" id="WHS64516.1"/>
    </source>
</evidence>
<feature type="domain" description="GGDEF" evidence="4">
    <location>
        <begin position="255"/>
        <end position="389"/>
    </location>
</feature>
<keyword evidence="3" id="KW-0812">Transmembrane</keyword>
<dbReference type="GO" id="GO:0052621">
    <property type="term" value="F:diguanylate cyclase activity"/>
    <property type="evidence" value="ECO:0007669"/>
    <property type="project" value="UniProtKB-EC"/>
</dbReference>
<dbReference type="RefSeq" id="WP_283485657.1">
    <property type="nucleotide sequence ID" value="NZ_CP125947.1"/>
</dbReference>
<evidence type="ECO:0000256" key="3">
    <source>
        <dbReference type="SAM" id="Phobius"/>
    </source>
</evidence>
<comment type="catalytic activity">
    <reaction evidence="2">
        <text>2 GTP = 3',3'-c-di-GMP + 2 diphosphate</text>
        <dbReference type="Rhea" id="RHEA:24898"/>
        <dbReference type="ChEBI" id="CHEBI:33019"/>
        <dbReference type="ChEBI" id="CHEBI:37565"/>
        <dbReference type="ChEBI" id="CHEBI:58805"/>
        <dbReference type="EC" id="2.7.7.65"/>
    </reaction>
</comment>
<dbReference type="InterPro" id="IPR029787">
    <property type="entry name" value="Nucleotide_cyclase"/>
</dbReference>
<dbReference type="EC" id="2.7.7.65" evidence="1"/>
<feature type="transmembrane region" description="Helical" evidence="3">
    <location>
        <begin position="192"/>
        <end position="210"/>
    </location>
</feature>
<protein>
    <recommendedName>
        <fullName evidence="1">diguanylate cyclase</fullName>
        <ecNumber evidence="1">2.7.7.65</ecNumber>
    </recommendedName>
</protein>
<dbReference type="PANTHER" id="PTHR45138">
    <property type="entry name" value="REGULATORY COMPONENTS OF SENSORY TRANSDUCTION SYSTEM"/>
    <property type="match status" value="1"/>
</dbReference>
<reference evidence="5 6" key="1">
    <citation type="submission" date="2023-05" db="EMBL/GenBank/DDBJ databases">
        <authorList>
            <person name="Yin Y."/>
            <person name="Lu Z."/>
        </authorList>
    </citation>
    <scope>NUCLEOTIDE SEQUENCE [LARGE SCALE GENOMIC DNA]</scope>
    <source>
        <strain evidence="5 6">ZM22</strain>
    </source>
</reference>
<dbReference type="NCBIfam" id="TIGR00254">
    <property type="entry name" value="GGDEF"/>
    <property type="match status" value="1"/>
</dbReference>
<feature type="transmembrane region" description="Helical" evidence="3">
    <location>
        <begin position="37"/>
        <end position="57"/>
    </location>
</feature>
<dbReference type="SMART" id="SM00267">
    <property type="entry name" value="GGDEF"/>
    <property type="match status" value="1"/>
</dbReference>
<feature type="transmembrane region" description="Helical" evidence="3">
    <location>
        <begin position="127"/>
        <end position="144"/>
    </location>
</feature>
<dbReference type="Proteomes" id="UP001240697">
    <property type="component" value="Chromosome"/>
</dbReference>
<dbReference type="EMBL" id="CP125947">
    <property type="protein sequence ID" value="WHS64516.1"/>
    <property type="molecule type" value="Genomic_DNA"/>
</dbReference>
<dbReference type="InterPro" id="IPR043128">
    <property type="entry name" value="Rev_trsase/Diguanyl_cyclase"/>
</dbReference>
<keyword evidence="3" id="KW-0472">Membrane</keyword>
<dbReference type="SUPFAM" id="SSF55073">
    <property type="entry name" value="Nucleotide cyclase"/>
    <property type="match status" value="1"/>
</dbReference>
<dbReference type="InterPro" id="IPR000160">
    <property type="entry name" value="GGDEF_dom"/>
</dbReference>
<evidence type="ECO:0000256" key="1">
    <source>
        <dbReference type="ARBA" id="ARBA00012528"/>
    </source>
</evidence>
<proteinExistence type="predicted"/>
<dbReference type="CDD" id="cd01949">
    <property type="entry name" value="GGDEF"/>
    <property type="match status" value="1"/>
</dbReference>
<feature type="transmembrane region" description="Helical" evidence="3">
    <location>
        <begin position="151"/>
        <end position="172"/>
    </location>
</feature>
<sequence>MLLPVLDIYTAFGMVALSAWTLLGVLWLLGRRFWAQGVPYVMAAAFCFGVAYWLFAIQKSLPPAWAMTGAHLCISVAIALLAIGYQRFRGQQWSLTDAITLGLPLLLLFAGMVAAPSDMSLQVRLRGVLFIGQLLWQLHVLLRATRGSASLGWKLVVAGLLVQILALMPLVIYGERQFVPAANMGIKLLLPWMMSMVMFLNLQITAYGYLRMLQDRQHEAERKAAGLDGLTQLPSRRTLMEHVPTAMALAEKEGSSLGLLVLDIDHFKKVNDRYGHVAGDAVIQHVAWVLRNQIREQDFPARYGGEEFVVLLPQATSDIVYSTAQRIAHAVHAEVVAHDDERIRVSVSLGAHLQKVHAGLCWEEMLAVADAALYEAKNTGRDRVVLSAAARAQVMASPSPAAGTTSQQCRNG</sequence>
<evidence type="ECO:0000256" key="2">
    <source>
        <dbReference type="ARBA" id="ARBA00034247"/>
    </source>
</evidence>
<name>A0ABY8SPW6_9BURK</name>
<keyword evidence="6" id="KW-1185">Reference proteome</keyword>
<gene>
    <name evidence="5" type="ORF">QMY55_18775</name>
</gene>